<feature type="transmembrane region" description="Helical" evidence="1">
    <location>
        <begin position="140"/>
        <end position="166"/>
    </location>
</feature>
<dbReference type="EMBL" id="JBHSXM010000001">
    <property type="protein sequence ID" value="MFC6837458.1"/>
    <property type="molecule type" value="Genomic_DNA"/>
</dbReference>
<feature type="transmembrane region" description="Helical" evidence="1">
    <location>
        <begin position="178"/>
        <end position="197"/>
    </location>
</feature>
<comment type="caution">
    <text evidence="2">The sequence shown here is derived from an EMBL/GenBank/DDBJ whole genome shotgun (WGS) entry which is preliminary data.</text>
</comment>
<accession>A0ABD5UAP7</accession>
<keyword evidence="1" id="KW-0472">Membrane</keyword>
<organism evidence="2 3">
    <name type="scientific">Halomarina ordinaria</name>
    <dbReference type="NCBI Taxonomy" id="3033939"/>
    <lineage>
        <taxon>Archaea</taxon>
        <taxon>Methanobacteriati</taxon>
        <taxon>Methanobacteriota</taxon>
        <taxon>Stenosarchaea group</taxon>
        <taxon>Halobacteria</taxon>
        <taxon>Halobacteriales</taxon>
        <taxon>Natronomonadaceae</taxon>
        <taxon>Halomarina</taxon>
    </lineage>
</organism>
<proteinExistence type="predicted"/>
<evidence type="ECO:0000313" key="3">
    <source>
        <dbReference type="Proteomes" id="UP001596406"/>
    </source>
</evidence>
<dbReference type="Pfam" id="PF12679">
    <property type="entry name" value="ABC2_membrane_2"/>
    <property type="match status" value="1"/>
</dbReference>
<evidence type="ECO:0000313" key="2">
    <source>
        <dbReference type="EMBL" id="MFC6837458.1"/>
    </source>
</evidence>
<dbReference type="PANTHER" id="PTHR43471">
    <property type="entry name" value="ABC TRANSPORTER PERMEASE"/>
    <property type="match status" value="1"/>
</dbReference>
<name>A0ABD5UAP7_9EURY</name>
<keyword evidence="3" id="KW-1185">Reference proteome</keyword>
<dbReference type="AlphaFoldDB" id="A0ABD5UAP7"/>
<gene>
    <name evidence="2" type="ORF">ACFQHK_13165</name>
</gene>
<feature type="transmembrane region" description="Helical" evidence="1">
    <location>
        <begin position="252"/>
        <end position="273"/>
    </location>
</feature>
<evidence type="ECO:0000256" key="1">
    <source>
        <dbReference type="SAM" id="Phobius"/>
    </source>
</evidence>
<keyword evidence="1" id="KW-1133">Transmembrane helix</keyword>
<dbReference type="PANTHER" id="PTHR43471:SF1">
    <property type="entry name" value="ABC TRANSPORTER PERMEASE PROTEIN NOSY-RELATED"/>
    <property type="match status" value="1"/>
</dbReference>
<dbReference type="Proteomes" id="UP001596406">
    <property type="component" value="Unassembled WGS sequence"/>
</dbReference>
<keyword evidence="1" id="KW-0812">Transmembrane</keyword>
<dbReference type="GO" id="GO:0005886">
    <property type="term" value="C:plasma membrane"/>
    <property type="evidence" value="ECO:0007669"/>
    <property type="project" value="UniProtKB-SubCell"/>
</dbReference>
<sequence>MSWTAVAKKDFQDAARSRWLWGLSVLFVLFAAGAAYLYTVIPTFSGGGEAQTIGLLVFLLTPAGLLVPIIGLMISYKAVVGERESGSMKLMLSLPHSRGEMVLGKLVGRTLSTLIAIVVGFAVALVIVATQYGEFDPASYAVFVLVTMLFALVYISIGIAFSSLFASTSKALAGAVGLYALFEFLWGTVPLVLYYFVNGSSLQGYPTDWTRLITNLAPGAAYSNSVFALLPNDDITAMMGASASDPFYLQSWFGLVILLFWLVVPLAIGYARFNSSDL</sequence>
<dbReference type="RefSeq" id="WP_304449123.1">
    <property type="nucleotide sequence ID" value="NZ_JARRAH010000001.1"/>
</dbReference>
<feature type="transmembrane region" description="Helical" evidence="1">
    <location>
        <begin position="53"/>
        <end position="79"/>
    </location>
</feature>
<reference evidence="2 3" key="1">
    <citation type="journal article" date="2019" name="Int. J. Syst. Evol. Microbiol.">
        <title>The Global Catalogue of Microorganisms (GCM) 10K type strain sequencing project: providing services to taxonomists for standard genome sequencing and annotation.</title>
        <authorList>
            <consortium name="The Broad Institute Genomics Platform"/>
            <consortium name="The Broad Institute Genome Sequencing Center for Infectious Disease"/>
            <person name="Wu L."/>
            <person name="Ma J."/>
        </authorList>
    </citation>
    <scope>NUCLEOTIDE SEQUENCE [LARGE SCALE GENOMIC DNA]</scope>
    <source>
        <strain evidence="2 3">PSRA2</strain>
    </source>
</reference>
<protein>
    <submittedName>
        <fullName evidence="2">ABC transporter permease</fullName>
    </submittedName>
</protein>
<feature type="transmembrane region" description="Helical" evidence="1">
    <location>
        <begin position="20"/>
        <end position="41"/>
    </location>
</feature>
<feature type="transmembrane region" description="Helical" evidence="1">
    <location>
        <begin position="106"/>
        <end position="128"/>
    </location>
</feature>